<dbReference type="CDD" id="cd00060">
    <property type="entry name" value="FHA"/>
    <property type="match status" value="1"/>
</dbReference>
<dbReference type="InterPro" id="IPR029787">
    <property type="entry name" value="Nucleotide_cyclase"/>
</dbReference>
<evidence type="ECO:0000259" key="1">
    <source>
        <dbReference type="PROSITE" id="PS50006"/>
    </source>
</evidence>
<dbReference type="InterPro" id="IPR001054">
    <property type="entry name" value="A/G_cyclase"/>
</dbReference>
<dbReference type="InterPro" id="IPR050697">
    <property type="entry name" value="Adenylyl/Guanylyl_Cyclase_3/4"/>
</dbReference>
<dbReference type="PANTHER" id="PTHR43081">
    <property type="entry name" value="ADENYLATE CYCLASE, TERMINAL-DIFFERENTIATION SPECIFIC-RELATED"/>
    <property type="match status" value="1"/>
</dbReference>
<dbReference type="Pfam" id="PF00211">
    <property type="entry name" value="Guanylate_cyc"/>
    <property type="match status" value="1"/>
</dbReference>
<dbReference type="AlphaFoldDB" id="A0A935Q0F6"/>
<dbReference type="SUPFAM" id="SSF55073">
    <property type="entry name" value="Nucleotide cyclase"/>
    <property type="match status" value="1"/>
</dbReference>
<sequence>MKARKQIFVPGDRTTTRHQVAATVLFADICGSTQLFEEYGNWQARQIESRILELLKGKTAEFDGTVIKTIGDEIMSRFPDAERAMNAACEMQTVIKDDSYLMEFNISIKIGLQHGPVLVEQDDLFGDAVNVAARMVSLAKADQIITTRETVRQLPDDLAQLTRSLGRSWVRGKQDEMEIVEVLWQEPSSLTQVVSIEQEEELRCVLVARLILIYRGATFEVMPSSRGFTLGRGEKSNLVVDNDRVSRSHAEIQFRQGKFILADGSTNGTYLLMENGTRFFVQREEFTLHDRGVICLGRAVANHSPDLIHYECVQA</sequence>
<dbReference type="SUPFAM" id="SSF49879">
    <property type="entry name" value="SMAD/FHA domain"/>
    <property type="match status" value="1"/>
</dbReference>
<evidence type="ECO:0000313" key="4">
    <source>
        <dbReference type="Proteomes" id="UP000697998"/>
    </source>
</evidence>
<dbReference type="GO" id="GO:0035556">
    <property type="term" value="P:intracellular signal transduction"/>
    <property type="evidence" value="ECO:0007669"/>
    <property type="project" value="InterPro"/>
</dbReference>
<dbReference type="InterPro" id="IPR000253">
    <property type="entry name" value="FHA_dom"/>
</dbReference>
<protein>
    <submittedName>
        <fullName evidence="3">Adenylate/guanylate cyclase domain-containing protein</fullName>
    </submittedName>
</protein>
<dbReference type="GO" id="GO:0009190">
    <property type="term" value="P:cyclic nucleotide biosynthetic process"/>
    <property type="evidence" value="ECO:0007669"/>
    <property type="project" value="InterPro"/>
</dbReference>
<dbReference type="Gene3D" id="2.60.200.20">
    <property type="match status" value="1"/>
</dbReference>
<dbReference type="SMART" id="SM00240">
    <property type="entry name" value="FHA"/>
    <property type="match status" value="1"/>
</dbReference>
<dbReference type="InterPro" id="IPR008984">
    <property type="entry name" value="SMAD_FHA_dom_sf"/>
</dbReference>
<accession>A0A935Q0F6</accession>
<dbReference type="CDD" id="cd07302">
    <property type="entry name" value="CHD"/>
    <property type="match status" value="1"/>
</dbReference>
<feature type="domain" description="FHA" evidence="1">
    <location>
        <begin position="228"/>
        <end position="271"/>
    </location>
</feature>
<dbReference type="PROSITE" id="PS50006">
    <property type="entry name" value="FHA_DOMAIN"/>
    <property type="match status" value="1"/>
</dbReference>
<reference evidence="3 4" key="1">
    <citation type="submission" date="2020-10" db="EMBL/GenBank/DDBJ databases">
        <title>Connecting structure to function with the recovery of over 1000 high-quality activated sludge metagenome-assembled genomes encoding full-length rRNA genes using long-read sequencing.</title>
        <authorList>
            <person name="Singleton C.M."/>
            <person name="Petriglieri F."/>
            <person name="Kristensen J.M."/>
            <person name="Kirkegaard R.H."/>
            <person name="Michaelsen T.Y."/>
            <person name="Andersen M.H."/>
            <person name="Karst S.M."/>
            <person name="Dueholm M.S."/>
            <person name="Nielsen P.H."/>
            <person name="Albertsen M."/>
        </authorList>
    </citation>
    <scope>NUCLEOTIDE SEQUENCE [LARGE SCALE GENOMIC DNA]</scope>
    <source>
        <strain evidence="3">EsbW_18-Q3-R4-48_BATAC.285</strain>
    </source>
</reference>
<dbReference type="Proteomes" id="UP000697998">
    <property type="component" value="Unassembled WGS sequence"/>
</dbReference>
<evidence type="ECO:0000313" key="3">
    <source>
        <dbReference type="EMBL" id="MBK7675814.1"/>
    </source>
</evidence>
<evidence type="ECO:0000259" key="2">
    <source>
        <dbReference type="PROSITE" id="PS50125"/>
    </source>
</evidence>
<dbReference type="Pfam" id="PF00498">
    <property type="entry name" value="FHA"/>
    <property type="match status" value="1"/>
</dbReference>
<dbReference type="PROSITE" id="PS50125">
    <property type="entry name" value="GUANYLATE_CYCLASE_2"/>
    <property type="match status" value="1"/>
</dbReference>
<dbReference type="EMBL" id="JADJMH010000014">
    <property type="protein sequence ID" value="MBK7675814.1"/>
    <property type="molecule type" value="Genomic_DNA"/>
</dbReference>
<gene>
    <name evidence="3" type="ORF">IPJ27_14250</name>
</gene>
<dbReference type="Gene3D" id="3.30.70.1230">
    <property type="entry name" value="Nucleotide cyclase"/>
    <property type="match status" value="1"/>
</dbReference>
<dbReference type="GO" id="GO:0004016">
    <property type="term" value="F:adenylate cyclase activity"/>
    <property type="evidence" value="ECO:0007669"/>
    <property type="project" value="UniProtKB-ARBA"/>
</dbReference>
<feature type="domain" description="Guanylate cyclase" evidence="2">
    <location>
        <begin position="23"/>
        <end position="136"/>
    </location>
</feature>
<dbReference type="SMART" id="SM00044">
    <property type="entry name" value="CYCc"/>
    <property type="match status" value="1"/>
</dbReference>
<organism evidence="3 4">
    <name type="scientific">Candidatus Accumulibacter proximus</name>
    <dbReference type="NCBI Taxonomy" id="2954385"/>
    <lineage>
        <taxon>Bacteria</taxon>
        <taxon>Pseudomonadati</taxon>
        <taxon>Pseudomonadota</taxon>
        <taxon>Betaproteobacteria</taxon>
        <taxon>Candidatus Accumulibacter</taxon>
    </lineage>
</organism>
<dbReference type="PANTHER" id="PTHR43081:SF1">
    <property type="entry name" value="ADENYLATE CYCLASE, TERMINAL-DIFFERENTIATION SPECIFIC"/>
    <property type="match status" value="1"/>
</dbReference>
<name>A0A935Q0F6_9PROT</name>
<comment type="caution">
    <text evidence="3">The sequence shown here is derived from an EMBL/GenBank/DDBJ whole genome shotgun (WGS) entry which is preliminary data.</text>
</comment>
<proteinExistence type="predicted"/>